<dbReference type="RefSeq" id="WP_149760245.1">
    <property type="nucleotide sequence ID" value="NZ_BSPE01000056.1"/>
</dbReference>
<protein>
    <submittedName>
        <fullName evidence="1">Uncharacterized protein</fullName>
    </submittedName>
</protein>
<organism evidence="1 2">
    <name type="scientific">Neomesorhizobium albiziae</name>
    <dbReference type="NCBI Taxonomy" id="335020"/>
    <lineage>
        <taxon>Bacteria</taxon>
        <taxon>Pseudomonadati</taxon>
        <taxon>Pseudomonadota</taxon>
        <taxon>Alphaproteobacteria</taxon>
        <taxon>Hyphomicrobiales</taxon>
        <taxon>Phyllobacteriaceae</taxon>
        <taxon>Neomesorhizobium</taxon>
    </lineage>
</organism>
<dbReference type="Proteomes" id="UP000323300">
    <property type="component" value="Unassembled WGS sequence"/>
</dbReference>
<accession>A0A1I3YWY5</accession>
<reference evidence="1 2" key="1">
    <citation type="submission" date="2016-10" db="EMBL/GenBank/DDBJ databases">
        <authorList>
            <person name="Varghese N."/>
            <person name="Submissions S."/>
        </authorList>
    </citation>
    <scope>NUCLEOTIDE SEQUENCE [LARGE SCALE GENOMIC DNA]</scope>
    <source>
        <strain evidence="1 2">DSM 21822</strain>
    </source>
</reference>
<dbReference type="AlphaFoldDB" id="A0A1I3YWY5"/>
<dbReference type="EMBL" id="FOSL01000005">
    <property type="protein sequence ID" value="SFK36280.1"/>
    <property type="molecule type" value="Genomic_DNA"/>
</dbReference>
<evidence type="ECO:0000313" key="2">
    <source>
        <dbReference type="Proteomes" id="UP000323300"/>
    </source>
</evidence>
<proteinExistence type="predicted"/>
<evidence type="ECO:0000313" key="1">
    <source>
        <dbReference type="EMBL" id="SFK36280.1"/>
    </source>
</evidence>
<keyword evidence="2" id="KW-1185">Reference proteome</keyword>
<gene>
    <name evidence="1" type="ORF">SAMN04488498_105227</name>
</gene>
<dbReference type="OrthoDB" id="8030628at2"/>
<name>A0A1I3YWY5_9HYPH</name>
<sequence>MLHYVEDTSKRRLTDRAEILTAVGILRKRGCPTDEMIGEITKVFYVDLDEFNEVLKSDNAFRSISL</sequence>